<comment type="caution">
    <text evidence="2">The sequence shown here is derived from an EMBL/GenBank/DDBJ whole genome shotgun (WGS) entry which is preliminary data.</text>
</comment>
<organism evidence="2 3">
    <name type="scientific">Lupinus albus</name>
    <name type="common">White lupine</name>
    <name type="synonym">Lupinus termis</name>
    <dbReference type="NCBI Taxonomy" id="3870"/>
    <lineage>
        <taxon>Eukaryota</taxon>
        <taxon>Viridiplantae</taxon>
        <taxon>Streptophyta</taxon>
        <taxon>Embryophyta</taxon>
        <taxon>Tracheophyta</taxon>
        <taxon>Spermatophyta</taxon>
        <taxon>Magnoliopsida</taxon>
        <taxon>eudicotyledons</taxon>
        <taxon>Gunneridae</taxon>
        <taxon>Pentapetalae</taxon>
        <taxon>rosids</taxon>
        <taxon>fabids</taxon>
        <taxon>Fabales</taxon>
        <taxon>Fabaceae</taxon>
        <taxon>Papilionoideae</taxon>
        <taxon>50 kb inversion clade</taxon>
        <taxon>genistoids sensu lato</taxon>
        <taxon>core genistoids</taxon>
        <taxon>Genisteae</taxon>
        <taxon>Lupinus</taxon>
    </lineage>
</organism>
<keyword evidence="3" id="KW-1185">Reference proteome</keyword>
<evidence type="ECO:0000313" key="3">
    <source>
        <dbReference type="Proteomes" id="UP000447434"/>
    </source>
</evidence>
<gene>
    <name evidence="2" type="ORF">Lalb_Chr02g0143211</name>
</gene>
<feature type="transmembrane region" description="Helical" evidence="1">
    <location>
        <begin position="12"/>
        <end position="32"/>
    </location>
</feature>
<dbReference type="Proteomes" id="UP000447434">
    <property type="component" value="Chromosome 2"/>
</dbReference>
<keyword evidence="1" id="KW-0812">Transmembrane</keyword>
<evidence type="ECO:0000256" key="1">
    <source>
        <dbReference type="SAM" id="Phobius"/>
    </source>
</evidence>
<reference evidence="3" key="1">
    <citation type="journal article" date="2020" name="Nat. Commun.">
        <title>Genome sequence of the cluster root forming white lupin.</title>
        <authorList>
            <person name="Hufnagel B."/>
            <person name="Marques A."/>
            <person name="Soriano A."/>
            <person name="Marques L."/>
            <person name="Divol F."/>
            <person name="Doumas P."/>
            <person name="Sallet E."/>
            <person name="Mancinotti D."/>
            <person name="Carrere S."/>
            <person name="Marande W."/>
            <person name="Arribat S."/>
            <person name="Keller J."/>
            <person name="Huneau C."/>
            <person name="Blein T."/>
            <person name="Aime D."/>
            <person name="Laguerre M."/>
            <person name="Taylor J."/>
            <person name="Schubert V."/>
            <person name="Nelson M."/>
            <person name="Geu-Flores F."/>
            <person name="Crespi M."/>
            <person name="Gallardo-Guerrero K."/>
            <person name="Delaux P.-M."/>
            <person name="Salse J."/>
            <person name="Berges H."/>
            <person name="Guyot R."/>
            <person name="Gouzy J."/>
            <person name="Peret B."/>
        </authorList>
    </citation>
    <scope>NUCLEOTIDE SEQUENCE [LARGE SCALE GENOMIC DNA]</scope>
    <source>
        <strain evidence="3">cv. Amiga</strain>
    </source>
</reference>
<name>A0A6A4QXF0_LUPAL</name>
<protein>
    <submittedName>
        <fullName evidence="2">Uncharacterized protein</fullName>
    </submittedName>
</protein>
<sequence length="51" mass="5556">MDGHDSQDPKQSTADMTAFNVFFMSILVLIILDDEGGSVQIGVLFLSLILL</sequence>
<proteinExistence type="predicted"/>
<keyword evidence="1" id="KW-0472">Membrane</keyword>
<keyword evidence="1" id="KW-1133">Transmembrane helix</keyword>
<evidence type="ECO:0000313" key="2">
    <source>
        <dbReference type="EMBL" id="KAE9618480.1"/>
    </source>
</evidence>
<dbReference type="EMBL" id="WOCE01000002">
    <property type="protein sequence ID" value="KAE9618480.1"/>
    <property type="molecule type" value="Genomic_DNA"/>
</dbReference>
<accession>A0A6A4QXF0</accession>
<dbReference type="AlphaFoldDB" id="A0A6A4QXF0"/>